<dbReference type="EMBL" id="FNON01000006">
    <property type="protein sequence ID" value="SDY64927.1"/>
    <property type="molecule type" value="Genomic_DNA"/>
</dbReference>
<evidence type="ECO:0000313" key="2">
    <source>
        <dbReference type="EMBL" id="SDY64927.1"/>
    </source>
</evidence>
<keyword evidence="3" id="KW-1185">Reference proteome</keyword>
<dbReference type="STRING" id="589385.SAMN05421504_106255"/>
<accession>A0A1H3LK70</accession>
<feature type="compositionally biased region" description="Basic and acidic residues" evidence="1">
    <location>
        <begin position="138"/>
        <end position="149"/>
    </location>
</feature>
<reference evidence="2 3" key="1">
    <citation type="submission" date="2016-10" db="EMBL/GenBank/DDBJ databases">
        <authorList>
            <person name="de Groot N.N."/>
        </authorList>
    </citation>
    <scope>NUCLEOTIDE SEQUENCE [LARGE SCALE GENOMIC DNA]</scope>
    <source>
        <strain evidence="2 3">CPCC 202699</strain>
    </source>
</reference>
<gene>
    <name evidence="2" type="ORF">SAMN05421504_106255</name>
</gene>
<sequence length="341" mass="36461">MPGHLTPGLSIGTLPTRPDRGVPGTRASASGENETIHAGTALNMGNRMKRRPTTYLALGSVLLLAAAGCGQAKAGTALPKGEDATAYVNAKFAGAMDKLDASLDRPNTKTSHDAYIRLDDKWLHNIITASRQGSPESRVSRNRSEKNPDESLDTFIPAEGQVEYMHLGPVYKSLAPTAWVSMPKPANLGPLCAYSGVITACKMADTITRSVRADKRAVKGARSTPDGKTEVSVDVTLDAFLTSRVEVLPPSALDMIGPELRKQIIPTKFVVDADGKLSTISMEAKFEGGGHKMELKYDFRFLGPASPQDFPKIPDPADVTVLPDDAAVDDFYKRLGEVQGG</sequence>
<dbReference type="Proteomes" id="UP000199515">
    <property type="component" value="Unassembled WGS sequence"/>
</dbReference>
<evidence type="ECO:0000256" key="1">
    <source>
        <dbReference type="SAM" id="MobiDB-lite"/>
    </source>
</evidence>
<protein>
    <submittedName>
        <fullName evidence="2">Uncharacterized protein</fullName>
    </submittedName>
</protein>
<feature type="region of interest" description="Disordered" evidence="1">
    <location>
        <begin position="129"/>
        <end position="153"/>
    </location>
</feature>
<feature type="region of interest" description="Disordered" evidence="1">
    <location>
        <begin position="1"/>
        <end position="32"/>
    </location>
</feature>
<organism evidence="2 3">
    <name type="scientific">Amycolatopsis xylanica</name>
    <dbReference type="NCBI Taxonomy" id="589385"/>
    <lineage>
        <taxon>Bacteria</taxon>
        <taxon>Bacillati</taxon>
        <taxon>Actinomycetota</taxon>
        <taxon>Actinomycetes</taxon>
        <taxon>Pseudonocardiales</taxon>
        <taxon>Pseudonocardiaceae</taxon>
        <taxon>Amycolatopsis</taxon>
    </lineage>
</organism>
<name>A0A1H3LK70_9PSEU</name>
<evidence type="ECO:0000313" key="3">
    <source>
        <dbReference type="Proteomes" id="UP000199515"/>
    </source>
</evidence>
<proteinExistence type="predicted"/>
<dbReference type="AlphaFoldDB" id="A0A1H3LK70"/>